<sequence length="321" mass="36595">MGRLFADKHFSLGTIDNALKAIWKNPKGFRTTEKGGNCFQFFFENEIDVKHIERGSPWLFKDYILHVQRWTTDDNPKEMLIPNFPIWAQFWGLPESYKTLAVARRLGGSIGDVLDTALFNVRGKESRIIKAKVKIMGNKIVRDSLKLTGPDQKTIEVAVRYERIGSNMLGEWVKAEQVGTRVWEKERNTSFPSGDTTEQLQMPKKRPLPACFLDSFSSMSVKDIILNKSKDSTMVVTKESMDANSPAVVNIPEEMMENTVVIGQNNHNYERQPSTEVDPKAKTISNLKKRARKSSNGIKTFSGVKRNFHGEDKQESKRRHA</sequence>
<dbReference type="EMBL" id="JASCZI010151874">
    <property type="protein sequence ID" value="MED6174736.1"/>
    <property type="molecule type" value="Genomic_DNA"/>
</dbReference>
<evidence type="ECO:0000313" key="3">
    <source>
        <dbReference type="EMBL" id="MED6174736.1"/>
    </source>
</evidence>
<keyword evidence="4" id="KW-1185">Reference proteome</keyword>
<dbReference type="Proteomes" id="UP001341840">
    <property type="component" value="Unassembled WGS sequence"/>
</dbReference>
<proteinExistence type="predicted"/>
<name>A0ABU6VMB1_9FABA</name>
<accession>A0ABU6VMB1</accession>
<dbReference type="Pfam" id="PF14111">
    <property type="entry name" value="DUF4283"/>
    <property type="match status" value="1"/>
</dbReference>
<evidence type="ECO:0000256" key="1">
    <source>
        <dbReference type="SAM" id="MobiDB-lite"/>
    </source>
</evidence>
<protein>
    <recommendedName>
        <fullName evidence="2">DUF4283 domain-containing protein</fullName>
    </recommendedName>
</protein>
<feature type="region of interest" description="Disordered" evidence="1">
    <location>
        <begin position="287"/>
        <end position="321"/>
    </location>
</feature>
<reference evidence="3 4" key="1">
    <citation type="journal article" date="2023" name="Plants (Basel)">
        <title>Bridging the Gap: Combining Genomics and Transcriptomics Approaches to Understand Stylosanthes scabra, an Orphan Legume from the Brazilian Caatinga.</title>
        <authorList>
            <person name="Ferreira-Neto J.R.C."/>
            <person name="da Silva M.D."/>
            <person name="Binneck E."/>
            <person name="de Melo N.F."/>
            <person name="da Silva R.H."/>
            <person name="de Melo A.L.T.M."/>
            <person name="Pandolfi V."/>
            <person name="Bustamante F.O."/>
            <person name="Brasileiro-Vidal A.C."/>
            <person name="Benko-Iseppon A.M."/>
        </authorList>
    </citation>
    <scope>NUCLEOTIDE SEQUENCE [LARGE SCALE GENOMIC DNA]</scope>
    <source>
        <tissue evidence="3">Leaves</tissue>
    </source>
</reference>
<comment type="caution">
    <text evidence="3">The sequence shown here is derived from an EMBL/GenBank/DDBJ whole genome shotgun (WGS) entry which is preliminary data.</text>
</comment>
<organism evidence="3 4">
    <name type="scientific">Stylosanthes scabra</name>
    <dbReference type="NCBI Taxonomy" id="79078"/>
    <lineage>
        <taxon>Eukaryota</taxon>
        <taxon>Viridiplantae</taxon>
        <taxon>Streptophyta</taxon>
        <taxon>Embryophyta</taxon>
        <taxon>Tracheophyta</taxon>
        <taxon>Spermatophyta</taxon>
        <taxon>Magnoliopsida</taxon>
        <taxon>eudicotyledons</taxon>
        <taxon>Gunneridae</taxon>
        <taxon>Pentapetalae</taxon>
        <taxon>rosids</taxon>
        <taxon>fabids</taxon>
        <taxon>Fabales</taxon>
        <taxon>Fabaceae</taxon>
        <taxon>Papilionoideae</taxon>
        <taxon>50 kb inversion clade</taxon>
        <taxon>dalbergioids sensu lato</taxon>
        <taxon>Dalbergieae</taxon>
        <taxon>Pterocarpus clade</taxon>
        <taxon>Stylosanthes</taxon>
    </lineage>
</organism>
<dbReference type="PANTHER" id="PTHR31286">
    <property type="entry name" value="GLYCINE-RICH CELL WALL STRUCTURAL PROTEIN 1.8-LIKE"/>
    <property type="match status" value="1"/>
</dbReference>
<feature type="domain" description="DUF4283" evidence="2">
    <location>
        <begin position="7"/>
        <end position="77"/>
    </location>
</feature>
<dbReference type="PANTHER" id="PTHR31286:SF178">
    <property type="entry name" value="DUF4283 DOMAIN-CONTAINING PROTEIN"/>
    <property type="match status" value="1"/>
</dbReference>
<dbReference type="InterPro" id="IPR040256">
    <property type="entry name" value="At4g02000-like"/>
</dbReference>
<dbReference type="InterPro" id="IPR025558">
    <property type="entry name" value="DUF4283"/>
</dbReference>
<gene>
    <name evidence="3" type="ORF">PIB30_071883</name>
</gene>
<evidence type="ECO:0000313" key="4">
    <source>
        <dbReference type="Proteomes" id="UP001341840"/>
    </source>
</evidence>
<evidence type="ECO:0000259" key="2">
    <source>
        <dbReference type="Pfam" id="PF14111"/>
    </source>
</evidence>